<dbReference type="Proteomes" id="UP001175000">
    <property type="component" value="Unassembled WGS sequence"/>
</dbReference>
<keyword evidence="2" id="KW-1185">Reference proteome</keyword>
<dbReference type="EMBL" id="JAULSU010000006">
    <property type="protein sequence ID" value="KAK0613193.1"/>
    <property type="molecule type" value="Genomic_DNA"/>
</dbReference>
<accession>A0AA39U092</accession>
<reference evidence="1" key="1">
    <citation type="submission" date="2023-06" db="EMBL/GenBank/DDBJ databases">
        <title>Genome-scale phylogeny and comparative genomics of the fungal order Sordariales.</title>
        <authorList>
            <consortium name="Lawrence Berkeley National Laboratory"/>
            <person name="Hensen N."/>
            <person name="Bonometti L."/>
            <person name="Westerberg I."/>
            <person name="Brannstrom I.O."/>
            <person name="Guillou S."/>
            <person name="Cros-Aarteil S."/>
            <person name="Calhoun S."/>
            <person name="Haridas S."/>
            <person name="Kuo A."/>
            <person name="Mondo S."/>
            <person name="Pangilinan J."/>
            <person name="Riley R."/>
            <person name="Labutti K."/>
            <person name="Andreopoulos B."/>
            <person name="Lipzen A."/>
            <person name="Chen C."/>
            <person name="Yanf M."/>
            <person name="Daum C."/>
            <person name="Ng V."/>
            <person name="Clum A."/>
            <person name="Steindorff A."/>
            <person name="Ohm R."/>
            <person name="Martin F."/>
            <person name="Silar P."/>
            <person name="Natvig D."/>
            <person name="Lalanne C."/>
            <person name="Gautier V."/>
            <person name="Ament-Velasquez S.L."/>
            <person name="Kruys A."/>
            <person name="Hutchinson M.I."/>
            <person name="Powell A.J."/>
            <person name="Barry K."/>
            <person name="Miller A.N."/>
            <person name="Grigoriev I.V."/>
            <person name="Debuchy R."/>
            <person name="Gladieux P."/>
            <person name="Thoren M.H."/>
            <person name="Johannesson H."/>
        </authorList>
    </citation>
    <scope>NUCLEOTIDE SEQUENCE</scope>
    <source>
        <strain evidence="1">CBS 606.72</strain>
    </source>
</reference>
<dbReference type="AlphaFoldDB" id="A0AA39U092"/>
<gene>
    <name evidence="1" type="ORF">B0T14DRAFT_569268</name>
</gene>
<name>A0AA39U092_9PEZI</name>
<evidence type="ECO:0000313" key="1">
    <source>
        <dbReference type="EMBL" id="KAK0613193.1"/>
    </source>
</evidence>
<evidence type="ECO:0000313" key="2">
    <source>
        <dbReference type="Proteomes" id="UP001175000"/>
    </source>
</evidence>
<sequence>MLELKELDFSHTAIEGGFHSLDVEPLLRAAPNIEKINFHVIGGACKIDPALMVKELHLSNGSLAAQDLEGIILSFPNAEEFSLESRGIVMDMEEPHFTLSKATDMVLDSSGKLKEVYLDMRDAGGSRSVSEVQARDARRRFAGRGIEFELRYREKTQGGERNILRSHYNPLNA</sequence>
<organism evidence="1 2">
    <name type="scientific">Immersiella caudata</name>
    <dbReference type="NCBI Taxonomy" id="314043"/>
    <lineage>
        <taxon>Eukaryota</taxon>
        <taxon>Fungi</taxon>
        <taxon>Dikarya</taxon>
        <taxon>Ascomycota</taxon>
        <taxon>Pezizomycotina</taxon>
        <taxon>Sordariomycetes</taxon>
        <taxon>Sordariomycetidae</taxon>
        <taxon>Sordariales</taxon>
        <taxon>Lasiosphaeriaceae</taxon>
        <taxon>Immersiella</taxon>
    </lineage>
</organism>
<protein>
    <submittedName>
        <fullName evidence="1">Uncharacterized protein</fullName>
    </submittedName>
</protein>
<comment type="caution">
    <text evidence="1">The sequence shown here is derived from an EMBL/GenBank/DDBJ whole genome shotgun (WGS) entry which is preliminary data.</text>
</comment>
<proteinExistence type="predicted"/>